<comment type="similarity">
    <text evidence="4">Belongs to the RTC4 family.</text>
</comment>
<dbReference type="PANTHER" id="PTHR41391:SF1">
    <property type="entry name" value="RESTRICTION OF TELOMERE CAPPING PROTEIN 4"/>
    <property type="match status" value="1"/>
</dbReference>
<evidence type="ECO:0000313" key="11">
    <source>
        <dbReference type="Proteomes" id="UP000383932"/>
    </source>
</evidence>
<feature type="domain" description="Restriction of telomere capping protein 4 C-terminal" evidence="9">
    <location>
        <begin position="462"/>
        <end position="579"/>
    </location>
</feature>
<evidence type="ECO:0000256" key="7">
    <source>
        <dbReference type="ARBA" id="ARBA00023242"/>
    </source>
</evidence>
<feature type="compositionally biased region" description="Polar residues" evidence="8">
    <location>
        <begin position="158"/>
        <end position="188"/>
    </location>
</feature>
<proteinExistence type="inferred from homology"/>
<comment type="subcellular location">
    <subcellularLocation>
        <location evidence="3">Cytoplasm</location>
    </subcellularLocation>
    <subcellularLocation>
        <location evidence="2">Nucleus</location>
    </subcellularLocation>
</comment>
<dbReference type="EMBL" id="SSOP01000142">
    <property type="protein sequence ID" value="KAB5590832.1"/>
    <property type="molecule type" value="Genomic_DNA"/>
</dbReference>
<keyword evidence="11" id="KW-1185">Reference proteome</keyword>
<evidence type="ECO:0000256" key="5">
    <source>
        <dbReference type="ARBA" id="ARBA00015162"/>
    </source>
</evidence>
<dbReference type="PANTHER" id="PTHR41391">
    <property type="entry name" value="RESTRICTION OF TELOMERE CAPPING PROTEIN 4"/>
    <property type="match status" value="1"/>
</dbReference>
<organism evidence="10 11">
    <name type="scientific">Ceratobasidium theobromae</name>
    <dbReference type="NCBI Taxonomy" id="1582974"/>
    <lineage>
        <taxon>Eukaryota</taxon>
        <taxon>Fungi</taxon>
        <taxon>Dikarya</taxon>
        <taxon>Basidiomycota</taxon>
        <taxon>Agaricomycotina</taxon>
        <taxon>Agaricomycetes</taxon>
        <taxon>Cantharellales</taxon>
        <taxon>Ceratobasidiaceae</taxon>
        <taxon>Ceratobasidium</taxon>
    </lineage>
</organism>
<evidence type="ECO:0000256" key="6">
    <source>
        <dbReference type="ARBA" id="ARBA00022490"/>
    </source>
</evidence>
<protein>
    <recommendedName>
        <fullName evidence="5">Restriction of telomere capping protein 4</fullName>
    </recommendedName>
</protein>
<feature type="compositionally biased region" description="Polar residues" evidence="8">
    <location>
        <begin position="92"/>
        <end position="107"/>
    </location>
</feature>
<name>A0A5N5QGE2_9AGAM</name>
<evidence type="ECO:0000256" key="3">
    <source>
        <dbReference type="ARBA" id="ARBA00004496"/>
    </source>
</evidence>
<feature type="compositionally biased region" description="Polar residues" evidence="8">
    <location>
        <begin position="126"/>
        <end position="144"/>
    </location>
</feature>
<dbReference type="InterPro" id="IPR039024">
    <property type="entry name" value="RTC4"/>
</dbReference>
<feature type="region of interest" description="Disordered" evidence="8">
    <location>
        <begin position="1"/>
        <end position="271"/>
    </location>
</feature>
<dbReference type="GO" id="GO:0005737">
    <property type="term" value="C:cytoplasm"/>
    <property type="evidence" value="ECO:0007669"/>
    <property type="project" value="UniProtKB-SubCell"/>
</dbReference>
<dbReference type="InterPro" id="IPR028094">
    <property type="entry name" value="RTC4_C"/>
</dbReference>
<accession>A0A5N5QGE2</accession>
<keyword evidence="6" id="KW-0963">Cytoplasm</keyword>
<sequence length="643" mass="71222">MEKRRQLATLGNALQPLGNNKDRKATRSSGLGEDLGSTTFKSTRVLRRPLLTANPKAVKVKENPKGKARAASPTSSEETGVLDESADPIDFISQQPQKVLATKSNLGAQPPPFAKSRLSKLPIQPEPTSTASAFASSKPGSTRTAVAKSRRIVESDSDSTSSNRVTRSKLTSKDSPPQPTSHLPTSRENGPILRQKAARVAQPPPFAKLPRAQNPTRETEKPIPPVKKLTPPWKRDMDSTKGKVKRNSSEEVVEVGIMDASPGPGSEISSINSDMLKGIRIPRKNGKNPPVIVLEPTKEASVEPKKKPQLFPMAAYAKEAAAKQEANASQSPRKRFKPDEVERLIKRAEEDELMGIDDETMPHLDPKDLCPFCDEPLPENPSPDLLQLLADLRETAAPEPRLRNPLGLTAPLATFINLCHMHRAESTHVEQGRRNHWPSVIDWGSVRERLRSPRVIKGLQNIISDPNISEFFVTLYNTIKRDGVLKVASIRGQLDTFESSYPGYYGEQGLLVFFDILNELFPNLTSEECKPLTTRQFFMSVLVPEAAALLIEEDMDCTHEEALVTLRESRQYGLAMFPDRGGFFGSGIDDHMDEAGAKQLEWRKDMIRSSHSGELHKAQSPPFKAKMINFRNMEIDPDVLVVD</sequence>
<evidence type="ECO:0000313" key="10">
    <source>
        <dbReference type="EMBL" id="KAB5590832.1"/>
    </source>
</evidence>
<evidence type="ECO:0000256" key="8">
    <source>
        <dbReference type="SAM" id="MobiDB-lite"/>
    </source>
</evidence>
<gene>
    <name evidence="10" type="ORF">CTheo_5732</name>
</gene>
<dbReference type="Pfam" id="PF14474">
    <property type="entry name" value="RTC4"/>
    <property type="match status" value="1"/>
</dbReference>
<dbReference type="AlphaFoldDB" id="A0A5N5QGE2"/>
<dbReference type="Proteomes" id="UP000383932">
    <property type="component" value="Unassembled WGS sequence"/>
</dbReference>
<evidence type="ECO:0000256" key="1">
    <source>
        <dbReference type="ARBA" id="ARBA00002738"/>
    </source>
</evidence>
<dbReference type="OrthoDB" id="128308at2759"/>
<comment type="caution">
    <text evidence="10">The sequence shown here is derived from an EMBL/GenBank/DDBJ whole genome shotgun (WGS) entry which is preliminary data.</text>
</comment>
<dbReference type="GO" id="GO:0005634">
    <property type="term" value="C:nucleus"/>
    <property type="evidence" value="ECO:0007669"/>
    <property type="project" value="UniProtKB-SubCell"/>
</dbReference>
<keyword evidence="7" id="KW-0539">Nucleus</keyword>
<comment type="function">
    <text evidence="1">May be involved in a process influencing telomere capping.</text>
</comment>
<dbReference type="SMART" id="SM01312">
    <property type="entry name" value="RTC4"/>
    <property type="match status" value="1"/>
</dbReference>
<evidence type="ECO:0000259" key="9">
    <source>
        <dbReference type="SMART" id="SM01312"/>
    </source>
</evidence>
<evidence type="ECO:0000256" key="2">
    <source>
        <dbReference type="ARBA" id="ARBA00004123"/>
    </source>
</evidence>
<reference evidence="10 11" key="1">
    <citation type="journal article" date="2019" name="Fungal Biol. Biotechnol.">
        <title>Draft genome sequence of fastidious pathogen Ceratobasidium theobromae, which causes vascular-streak dieback in Theobroma cacao.</title>
        <authorList>
            <person name="Ali S.S."/>
            <person name="Asman A."/>
            <person name="Shao J."/>
            <person name="Firmansyah A.P."/>
            <person name="Susilo A.W."/>
            <person name="Rosmana A."/>
            <person name="McMahon P."/>
            <person name="Junaid M."/>
            <person name="Guest D."/>
            <person name="Kheng T.Y."/>
            <person name="Meinhardt L.W."/>
            <person name="Bailey B.A."/>
        </authorList>
    </citation>
    <scope>NUCLEOTIDE SEQUENCE [LARGE SCALE GENOMIC DNA]</scope>
    <source>
        <strain evidence="10 11">CT2</strain>
    </source>
</reference>
<evidence type="ECO:0000256" key="4">
    <source>
        <dbReference type="ARBA" id="ARBA00009461"/>
    </source>
</evidence>